<protein>
    <recommendedName>
        <fullName evidence="1">Cyclic-phosphate processing Receiver domain-containing protein</fullName>
    </recommendedName>
</protein>
<dbReference type="AlphaFoldDB" id="A0A0F9X0Y1"/>
<gene>
    <name evidence="2" type="ORF">LCGC14_0208970</name>
</gene>
<proteinExistence type="predicted"/>
<organism evidence="2">
    <name type="scientific">marine sediment metagenome</name>
    <dbReference type="NCBI Taxonomy" id="412755"/>
    <lineage>
        <taxon>unclassified sequences</taxon>
        <taxon>metagenomes</taxon>
        <taxon>ecological metagenomes</taxon>
    </lineage>
</organism>
<name>A0A0F9X0Y1_9ZZZZ</name>
<comment type="caution">
    <text evidence="2">The sequence shown here is derived from an EMBL/GenBank/DDBJ whole genome shotgun (WGS) entry which is preliminary data.</text>
</comment>
<sequence>MIIFLDPDPKRAVLAYQRMNEEDRSNTIWCRTFEEGQTSLWVYKNELTKVYMEHDLSGTPYMNTRSEESGMEIVRYLEKLETHHGDVFPVYTKMKWVIHTWNEIAAPKMLKRMRKIGLTVDWVPFGTGTKWEQNEN</sequence>
<evidence type="ECO:0000259" key="1">
    <source>
        <dbReference type="Pfam" id="PF20274"/>
    </source>
</evidence>
<feature type="domain" description="Cyclic-phosphate processing Receiver" evidence="1">
    <location>
        <begin position="2"/>
        <end position="114"/>
    </location>
</feature>
<dbReference type="InterPro" id="IPR046909">
    <property type="entry name" value="cREC_REC"/>
</dbReference>
<evidence type="ECO:0000313" key="2">
    <source>
        <dbReference type="EMBL" id="KKN92406.1"/>
    </source>
</evidence>
<accession>A0A0F9X0Y1</accession>
<dbReference type="EMBL" id="LAZR01000095">
    <property type="protein sequence ID" value="KKN92406.1"/>
    <property type="molecule type" value="Genomic_DNA"/>
</dbReference>
<dbReference type="Pfam" id="PF20274">
    <property type="entry name" value="cREC_REC"/>
    <property type="match status" value="1"/>
</dbReference>
<reference evidence="2" key="1">
    <citation type="journal article" date="2015" name="Nature">
        <title>Complex archaea that bridge the gap between prokaryotes and eukaryotes.</title>
        <authorList>
            <person name="Spang A."/>
            <person name="Saw J.H."/>
            <person name="Jorgensen S.L."/>
            <person name="Zaremba-Niedzwiedzka K."/>
            <person name="Martijn J."/>
            <person name="Lind A.E."/>
            <person name="van Eijk R."/>
            <person name="Schleper C."/>
            <person name="Guy L."/>
            <person name="Ettema T.J."/>
        </authorList>
    </citation>
    <scope>NUCLEOTIDE SEQUENCE</scope>
</reference>